<evidence type="ECO:0000256" key="2">
    <source>
        <dbReference type="ARBA" id="ARBA00022448"/>
    </source>
</evidence>
<dbReference type="InterPro" id="IPR036249">
    <property type="entry name" value="Thioredoxin-like_sf"/>
</dbReference>
<evidence type="ECO:0000256" key="4">
    <source>
        <dbReference type="ARBA" id="ARBA00023157"/>
    </source>
</evidence>
<name>A0A3M9X9L4_9HYPH</name>
<evidence type="ECO:0000313" key="9">
    <source>
        <dbReference type="Proteomes" id="UP000275436"/>
    </source>
</evidence>
<evidence type="ECO:0000256" key="3">
    <source>
        <dbReference type="ARBA" id="ARBA00022982"/>
    </source>
</evidence>
<comment type="caution">
    <text evidence="8">The sequence shown here is derived from an EMBL/GenBank/DDBJ whole genome shotgun (WGS) entry which is preliminary data.</text>
</comment>
<proteinExistence type="inferred from homology"/>
<evidence type="ECO:0000256" key="6">
    <source>
        <dbReference type="NCBIfam" id="TIGR01068"/>
    </source>
</evidence>
<dbReference type="InterPro" id="IPR013766">
    <property type="entry name" value="Thioredoxin_domain"/>
</dbReference>
<accession>A0A3M9X9L4</accession>
<keyword evidence="2" id="KW-0813">Transport</keyword>
<evidence type="ECO:0000256" key="5">
    <source>
        <dbReference type="ARBA" id="ARBA00023284"/>
    </source>
</evidence>
<feature type="domain" description="Thioredoxin" evidence="7">
    <location>
        <begin position="37"/>
        <end position="155"/>
    </location>
</feature>
<dbReference type="Pfam" id="PF14561">
    <property type="entry name" value="TPR_20"/>
    <property type="match status" value="1"/>
</dbReference>
<dbReference type="Pfam" id="PF00085">
    <property type="entry name" value="Thioredoxin"/>
    <property type="match status" value="1"/>
</dbReference>
<dbReference type="EMBL" id="QKOD01000004">
    <property type="protein sequence ID" value="RNJ44737.1"/>
    <property type="molecule type" value="Genomic_DNA"/>
</dbReference>
<dbReference type="PANTHER" id="PTHR45663:SF11">
    <property type="entry name" value="GEO12009P1"/>
    <property type="match status" value="1"/>
</dbReference>
<keyword evidence="3" id="KW-0249">Electron transport</keyword>
<dbReference type="Gene3D" id="1.25.40.10">
    <property type="entry name" value="Tetratricopeptide repeat domain"/>
    <property type="match status" value="2"/>
</dbReference>
<sequence length="335" mass="34853">MSDNKPFGGSFGSNGGQYATTVQYGGTAAAPAKVSLGDAPAAAPAGDVIKDTTTAAFAADVIQESRRQPVLVDFWAPWCGPCKQLTPQLEKAVRAAGGKVKLVKMNIDDHPSIAGQLGIQSIPAVIAFKDGQPVDGFMGAIPESQIAEFITKVGGKGNGAPAVAEALAAATEAREAGDMQTAADIFDAILAQAPETIEAIAGLGELLFEAGDTEGAEALLATAPEAKKDAPVLAALRAKMALAAQAAELGNPAEFERRLAENPKDHQARFDLAMIQNARGERTAAADNLLAIIKADRGWNEDGARTQLLQFFEAWGMTDEATLVARRKLSALLFS</sequence>
<evidence type="ECO:0000256" key="1">
    <source>
        <dbReference type="ARBA" id="ARBA00008987"/>
    </source>
</evidence>
<dbReference type="PROSITE" id="PS51352">
    <property type="entry name" value="THIOREDOXIN_2"/>
    <property type="match status" value="1"/>
</dbReference>
<dbReference type="GO" id="GO:0006950">
    <property type="term" value="P:response to stress"/>
    <property type="evidence" value="ECO:0007669"/>
    <property type="project" value="UniProtKB-ARBA"/>
</dbReference>
<comment type="similarity">
    <text evidence="1">Belongs to the thioredoxin family.</text>
</comment>
<protein>
    <recommendedName>
        <fullName evidence="6">Thioredoxin</fullName>
    </recommendedName>
</protein>
<reference evidence="8 9" key="1">
    <citation type="journal article" date="2018" name="Mol. Plant Microbe Interact.">
        <title>Taxonomically Different Co-Microsymbionts of a Relict Legume, Oxytropis popoviana, Have Complementary Sets of Symbiotic Genes and Together Increase the Efficiency of Plant Nodulation.</title>
        <authorList>
            <person name="Safronova V."/>
            <person name="Belimov A."/>
            <person name="Sazanova A."/>
            <person name="Chirak E."/>
            <person name="Verkhozina A."/>
            <person name="Kuznetsova I."/>
            <person name="Andronov E."/>
            <person name="Puhalsky J."/>
            <person name="Tikhonovich I."/>
        </authorList>
    </citation>
    <scope>NUCLEOTIDE SEQUENCE [LARGE SCALE GENOMIC DNA]</scope>
    <source>
        <strain evidence="8 9">Opo-235</strain>
    </source>
</reference>
<organism evidence="8 9">
    <name type="scientific">Mesorhizobium japonicum</name>
    <dbReference type="NCBI Taxonomy" id="2066070"/>
    <lineage>
        <taxon>Bacteria</taxon>
        <taxon>Pseudomonadati</taxon>
        <taxon>Pseudomonadota</taxon>
        <taxon>Alphaproteobacteria</taxon>
        <taxon>Hyphomicrobiales</taxon>
        <taxon>Phyllobacteriaceae</taxon>
        <taxon>Mesorhizobium</taxon>
    </lineage>
</organism>
<dbReference type="GO" id="GO:0015035">
    <property type="term" value="F:protein-disulfide reductase activity"/>
    <property type="evidence" value="ECO:0007669"/>
    <property type="project" value="UniProtKB-UniRule"/>
</dbReference>
<evidence type="ECO:0000313" key="8">
    <source>
        <dbReference type="EMBL" id="RNJ44737.1"/>
    </source>
</evidence>
<dbReference type="AlphaFoldDB" id="A0A3M9X9L4"/>
<dbReference type="NCBIfam" id="TIGR01068">
    <property type="entry name" value="thioredoxin"/>
    <property type="match status" value="1"/>
</dbReference>
<dbReference type="Gene3D" id="3.40.30.10">
    <property type="entry name" value="Glutaredoxin"/>
    <property type="match status" value="1"/>
</dbReference>
<dbReference type="SUPFAM" id="SSF48452">
    <property type="entry name" value="TPR-like"/>
    <property type="match status" value="1"/>
</dbReference>
<dbReference type="PANTHER" id="PTHR45663">
    <property type="entry name" value="GEO12009P1"/>
    <property type="match status" value="1"/>
</dbReference>
<dbReference type="CDD" id="cd02947">
    <property type="entry name" value="TRX_family"/>
    <property type="match status" value="1"/>
</dbReference>
<keyword evidence="4" id="KW-1015">Disulfide bond</keyword>
<dbReference type="GO" id="GO:0045454">
    <property type="term" value="P:cell redox homeostasis"/>
    <property type="evidence" value="ECO:0007669"/>
    <property type="project" value="TreeGrafter"/>
</dbReference>
<gene>
    <name evidence="8" type="primary">trxA</name>
    <name evidence="8" type="ORF">DNR46_16615</name>
</gene>
<keyword evidence="5" id="KW-0676">Redox-active center</keyword>
<dbReference type="InterPro" id="IPR005746">
    <property type="entry name" value="Thioredoxin"/>
</dbReference>
<dbReference type="RefSeq" id="WP_123168666.1">
    <property type="nucleotide sequence ID" value="NZ_QKOD01000004.1"/>
</dbReference>
<dbReference type="InterPro" id="IPR017937">
    <property type="entry name" value="Thioredoxin_CS"/>
</dbReference>
<dbReference type="FunFam" id="3.40.30.10:FF:000001">
    <property type="entry name" value="Thioredoxin"/>
    <property type="match status" value="1"/>
</dbReference>
<dbReference type="PROSITE" id="PS00194">
    <property type="entry name" value="THIOREDOXIN_1"/>
    <property type="match status" value="1"/>
</dbReference>
<dbReference type="GO" id="GO:0005829">
    <property type="term" value="C:cytosol"/>
    <property type="evidence" value="ECO:0007669"/>
    <property type="project" value="TreeGrafter"/>
</dbReference>
<dbReference type="Proteomes" id="UP000275436">
    <property type="component" value="Unassembled WGS sequence"/>
</dbReference>
<dbReference type="PRINTS" id="PR00421">
    <property type="entry name" value="THIOREDOXIN"/>
</dbReference>
<dbReference type="SUPFAM" id="SSF52833">
    <property type="entry name" value="Thioredoxin-like"/>
    <property type="match status" value="1"/>
</dbReference>
<dbReference type="InterPro" id="IPR011990">
    <property type="entry name" value="TPR-like_helical_dom_sf"/>
</dbReference>
<evidence type="ECO:0000259" key="7">
    <source>
        <dbReference type="PROSITE" id="PS51352"/>
    </source>
</evidence>
<dbReference type="Pfam" id="PF14559">
    <property type="entry name" value="TPR_19"/>
    <property type="match status" value="1"/>
</dbReference>